<accession>A0ABW1G6Z7</accession>
<evidence type="ECO:0000256" key="2">
    <source>
        <dbReference type="SAM" id="Phobius"/>
    </source>
</evidence>
<gene>
    <name evidence="4" type="ORF">ACFP3V_19145</name>
</gene>
<keyword evidence="2" id="KW-0472">Membrane</keyword>
<feature type="transmembrane region" description="Helical" evidence="2">
    <location>
        <begin position="58"/>
        <end position="77"/>
    </location>
</feature>
<dbReference type="PANTHER" id="PTHR37938">
    <property type="entry name" value="BLL0215 PROTEIN"/>
    <property type="match status" value="1"/>
</dbReference>
<dbReference type="RefSeq" id="WP_380585012.1">
    <property type="nucleotide sequence ID" value="NZ_JBHSQJ010000078.1"/>
</dbReference>
<protein>
    <submittedName>
        <fullName evidence="4">PH domain-containing protein</fullName>
    </submittedName>
</protein>
<proteinExistence type="predicted"/>
<evidence type="ECO:0000256" key="1">
    <source>
        <dbReference type="SAM" id="MobiDB-lite"/>
    </source>
</evidence>
<dbReference type="Proteomes" id="UP001596174">
    <property type="component" value="Unassembled WGS sequence"/>
</dbReference>
<dbReference type="InterPro" id="IPR005182">
    <property type="entry name" value="YdbS-like_PH"/>
</dbReference>
<evidence type="ECO:0000313" key="5">
    <source>
        <dbReference type="Proteomes" id="UP001596174"/>
    </source>
</evidence>
<feature type="domain" description="YdbS-like PH" evidence="3">
    <location>
        <begin position="79"/>
        <end position="152"/>
    </location>
</feature>
<keyword evidence="5" id="KW-1185">Reference proteome</keyword>
<comment type="caution">
    <text evidence="4">The sequence shown here is derived from an EMBL/GenBank/DDBJ whole genome shotgun (WGS) entry which is preliminary data.</text>
</comment>
<name>A0ABW1G6Z7_9ACTN</name>
<evidence type="ECO:0000259" key="3">
    <source>
        <dbReference type="Pfam" id="PF03703"/>
    </source>
</evidence>
<dbReference type="PANTHER" id="PTHR37938:SF1">
    <property type="entry name" value="BLL0215 PROTEIN"/>
    <property type="match status" value="1"/>
</dbReference>
<organism evidence="4 5">
    <name type="scientific">Streptacidiphilus monticola</name>
    <dbReference type="NCBI Taxonomy" id="2161674"/>
    <lineage>
        <taxon>Bacteria</taxon>
        <taxon>Bacillati</taxon>
        <taxon>Actinomycetota</taxon>
        <taxon>Actinomycetes</taxon>
        <taxon>Kitasatosporales</taxon>
        <taxon>Streptomycetaceae</taxon>
        <taxon>Streptacidiphilus</taxon>
    </lineage>
</organism>
<evidence type="ECO:0000313" key="4">
    <source>
        <dbReference type="EMBL" id="MFC5909322.1"/>
    </source>
</evidence>
<keyword evidence="2" id="KW-1133">Transmembrane helix</keyword>
<dbReference type="Pfam" id="PF03703">
    <property type="entry name" value="bPH_2"/>
    <property type="match status" value="1"/>
</dbReference>
<feature type="region of interest" description="Disordered" evidence="1">
    <location>
        <begin position="155"/>
        <end position="194"/>
    </location>
</feature>
<sequence>MNVAERHLAEDEQLVHATRQHWTEIFTEFVLLVLVLAVAGGLFWVIPGDQGWGRIADYVVGGAALIAAVWLWLIPLLKWRSTVYIVTTKRIYVRSGFLTKTGHSIPLGRINDVGFRANLWERMLSEGTLFLESGGEHGMLTLKHVPDPEGLKSVIDRAIDEHEEEHEHRHEREREPRAESGTEREGEPRAEAQA</sequence>
<feature type="transmembrane region" description="Helical" evidence="2">
    <location>
        <begin position="29"/>
        <end position="46"/>
    </location>
</feature>
<reference evidence="5" key="1">
    <citation type="journal article" date="2019" name="Int. J. Syst. Evol. Microbiol.">
        <title>The Global Catalogue of Microorganisms (GCM) 10K type strain sequencing project: providing services to taxonomists for standard genome sequencing and annotation.</title>
        <authorList>
            <consortium name="The Broad Institute Genomics Platform"/>
            <consortium name="The Broad Institute Genome Sequencing Center for Infectious Disease"/>
            <person name="Wu L."/>
            <person name="Ma J."/>
        </authorList>
    </citation>
    <scope>NUCLEOTIDE SEQUENCE [LARGE SCALE GENOMIC DNA]</scope>
    <source>
        <strain evidence="5">JCM 4816</strain>
    </source>
</reference>
<dbReference type="EMBL" id="JBHSQJ010000078">
    <property type="protein sequence ID" value="MFC5909322.1"/>
    <property type="molecule type" value="Genomic_DNA"/>
</dbReference>
<keyword evidence="2" id="KW-0812">Transmembrane</keyword>